<dbReference type="GO" id="GO:0097367">
    <property type="term" value="F:carbohydrate derivative binding"/>
    <property type="evidence" value="ECO:0007669"/>
    <property type="project" value="InterPro"/>
</dbReference>
<keyword evidence="14" id="KW-1185">Reference proteome</keyword>
<feature type="domain" description="Glutamine amidotransferase type-2" evidence="11">
    <location>
        <begin position="2"/>
        <end position="217"/>
    </location>
</feature>
<name>A0A8J7G9E6_9BACL</name>
<feature type="domain" description="SIS" evidence="12">
    <location>
        <begin position="452"/>
        <end position="589"/>
    </location>
</feature>
<dbReference type="GO" id="GO:0004360">
    <property type="term" value="F:glutamine-fructose-6-phosphate transaminase (isomerizing) activity"/>
    <property type="evidence" value="ECO:0007669"/>
    <property type="project" value="UniProtKB-UniRule"/>
</dbReference>
<accession>A0A8J7G9E6</accession>
<evidence type="ECO:0000259" key="12">
    <source>
        <dbReference type="PROSITE" id="PS51464"/>
    </source>
</evidence>
<dbReference type="PANTHER" id="PTHR10937:SF0">
    <property type="entry name" value="GLUTAMINE--FRUCTOSE-6-PHOSPHATE TRANSAMINASE (ISOMERIZING)"/>
    <property type="match status" value="1"/>
</dbReference>
<dbReference type="Pfam" id="PF01380">
    <property type="entry name" value="SIS"/>
    <property type="match status" value="2"/>
</dbReference>
<evidence type="ECO:0000256" key="1">
    <source>
        <dbReference type="ARBA" id="ARBA00001031"/>
    </source>
</evidence>
<dbReference type="NCBIfam" id="NF001484">
    <property type="entry name" value="PRK00331.1"/>
    <property type="match status" value="1"/>
</dbReference>
<dbReference type="GO" id="GO:0006047">
    <property type="term" value="P:UDP-N-acetylglucosamine metabolic process"/>
    <property type="evidence" value="ECO:0007669"/>
    <property type="project" value="TreeGrafter"/>
</dbReference>
<dbReference type="PROSITE" id="PS51464">
    <property type="entry name" value="SIS"/>
    <property type="match status" value="2"/>
</dbReference>
<dbReference type="InterPro" id="IPR046348">
    <property type="entry name" value="SIS_dom_sf"/>
</dbReference>
<dbReference type="Proteomes" id="UP000622653">
    <property type="component" value="Unassembled WGS sequence"/>
</dbReference>
<keyword evidence="9" id="KW-0315">Glutamine amidotransferase</keyword>
<dbReference type="InterPro" id="IPR047084">
    <property type="entry name" value="GFAT_N"/>
</dbReference>
<evidence type="ECO:0000256" key="8">
    <source>
        <dbReference type="ARBA" id="ARBA00022737"/>
    </source>
</evidence>
<dbReference type="GO" id="GO:0005975">
    <property type="term" value="P:carbohydrate metabolic process"/>
    <property type="evidence" value="ECO:0007669"/>
    <property type="project" value="UniProtKB-UniRule"/>
</dbReference>
<dbReference type="InterPro" id="IPR035466">
    <property type="entry name" value="GlmS/AgaS_SIS"/>
</dbReference>
<dbReference type="HAMAP" id="MF_00164">
    <property type="entry name" value="GlmS"/>
    <property type="match status" value="1"/>
</dbReference>
<dbReference type="FunFam" id="3.40.50.10490:FF:000022">
    <property type="entry name" value="Glutamine--fructose-6-phosphate aminotransferase [isomerizing]"/>
    <property type="match status" value="1"/>
</dbReference>
<evidence type="ECO:0000256" key="3">
    <source>
        <dbReference type="ARBA" id="ARBA00012916"/>
    </source>
</evidence>
<evidence type="ECO:0000256" key="4">
    <source>
        <dbReference type="ARBA" id="ARBA00016090"/>
    </source>
</evidence>
<dbReference type="RefSeq" id="WP_194561758.1">
    <property type="nucleotide sequence ID" value="NZ_JADKPV010000001.1"/>
</dbReference>
<dbReference type="CDD" id="cd00714">
    <property type="entry name" value="GFAT"/>
    <property type="match status" value="1"/>
</dbReference>
<keyword evidence="6 10" id="KW-0032">Aminotransferase</keyword>
<sequence length="599" mass="65977">MCGITGYIGNDRLAKQLILEGLRRLEYRGYDSAGIALGGEMFEVVKRVGRVERLAEALEQVEESNIGVGHTRWATHGKPTEQNAHPHVSADGRFALVHNGVIENAEALKQQYVADVEFTSTTDTEVIVQLLGKFVADGLDVSDAFQKTIQLLKGSYAVVCLDRQNQQTLYVAKNKSPLVIAFAENSTMVASDEMAVSDRCHSALQLEDGELAIIQPTCHMLRTLQGERIDREPYELQVESMTFDQGSYAHYMLKEIEEQPNVVCGLAREYMNMHGQIELPLHLSEQLANASRIAIVACGTSYHAGLVGKELFERLARIPVTVHYASEFNYYTPLIEDGTLFIFISQSGETADSIAALKKCRANDWPTLALVNVKHSTMAKLADDVLLLHAGTEVAVASTKAYVAQVTLLSLIAGSLGRLSGMYETFDMTKQLAIVQYVMYEAFQMQSLIRQTANQFVDAKNVFILGRGLDYAIAQEAALKIKEVTYIQAEAYPSGELKHGPIALIEDETPVIAIISNKRTADQVRSNIAEVEARGARVYVLASEGLEQPTDWLTLPATHPLFAPLAMIVPLQLLSYEIAQAKGLDVDKPRNLAKSVTVE</sequence>
<proteinExistence type="inferred from homology"/>
<evidence type="ECO:0000256" key="7">
    <source>
        <dbReference type="ARBA" id="ARBA00022679"/>
    </source>
</evidence>
<feature type="active site" description="For Fru-6P isomerization activity" evidence="10">
    <location>
        <position position="594"/>
    </location>
</feature>
<feature type="initiator methionine" description="Removed" evidence="10">
    <location>
        <position position="1"/>
    </location>
</feature>
<evidence type="ECO:0000256" key="10">
    <source>
        <dbReference type="HAMAP-Rule" id="MF_00164"/>
    </source>
</evidence>
<dbReference type="PROSITE" id="PS51278">
    <property type="entry name" value="GATASE_TYPE_2"/>
    <property type="match status" value="1"/>
</dbReference>
<dbReference type="Gene3D" id="3.60.20.10">
    <property type="entry name" value="Glutamine Phosphoribosylpyrophosphate, subunit 1, domain 1"/>
    <property type="match status" value="1"/>
</dbReference>
<dbReference type="SUPFAM" id="SSF56235">
    <property type="entry name" value="N-terminal nucleophile aminohydrolases (Ntn hydrolases)"/>
    <property type="match status" value="1"/>
</dbReference>
<dbReference type="Gene3D" id="3.40.50.10490">
    <property type="entry name" value="Glucose-6-phosphate isomerase like protein, domain 1"/>
    <property type="match status" value="2"/>
</dbReference>
<evidence type="ECO:0000313" key="13">
    <source>
        <dbReference type="EMBL" id="MBF4500310.1"/>
    </source>
</evidence>
<comment type="subcellular location">
    <subcellularLocation>
        <location evidence="2 10">Cytoplasm</location>
    </subcellularLocation>
</comment>
<evidence type="ECO:0000256" key="5">
    <source>
        <dbReference type="ARBA" id="ARBA00022490"/>
    </source>
</evidence>
<dbReference type="CDD" id="cd05008">
    <property type="entry name" value="SIS_GlmS_GlmD_1"/>
    <property type="match status" value="1"/>
</dbReference>
<keyword evidence="8" id="KW-0677">Repeat</keyword>
<keyword evidence="7 10" id="KW-0808">Transferase</keyword>
<evidence type="ECO:0000259" key="11">
    <source>
        <dbReference type="PROSITE" id="PS51278"/>
    </source>
</evidence>
<dbReference type="Pfam" id="PF13522">
    <property type="entry name" value="GATase_6"/>
    <property type="match status" value="1"/>
</dbReference>
<feature type="active site" description="Nucleophile; for GATase activity" evidence="10">
    <location>
        <position position="2"/>
    </location>
</feature>
<dbReference type="SUPFAM" id="SSF53697">
    <property type="entry name" value="SIS domain"/>
    <property type="match status" value="1"/>
</dbReference>
<dbReference type="InterPro" id="IPR005855">
    <property type="entry name" value="GFAT"/>
</dbReference>
<comment type="function">
    <text evidence="10">Catalyzes the first step in hexosamine metabolism, converting fructose-6P into glucosamine-6P using glutamine as a nitrogen source.</text>
</comment>
<dbReference type="InterPro" id="IPR001347">
    <property type="entry name" value="SIS_dom"/>
</dbReference>
<evidence type="ECO:0000256" key="6">
    <source>
        <dbReference type="ARBA" id="ARBA00022576"/>
    </source>
</evidence>
<gene>
    <name evidence="10 13" type="primary">glmS</name>
    <name evidence="13" type="ORF">IRY55_02945</name>
</gene>
<evidence type="ECO:0000256" key="2">
    <source>
        <dbReference type="ARBA" id="ARBA00004496"/>
    </source>
</evidence>
<comment type="subunit">
    <text evidence="10">Homodimer.</text>
</comment>
<dbReference type="CDD" id="cd05009">
    <property type="entry name" value="SIS_GlmS_GlmD_2"/>
    <property type="match status" value="1"/>
</dbReference>
<dbReference type="EMBL" id="JADKPV010000001">
    <property type="protein sequence ID" value="MBF4500310.1"/>
    <property type="molecule type" value="Genomic_DNA"/>
</dbReference>
<organism evidence="13 14">
    <name type="scientific">Savagea serpentis</name>
    <dbReference type="NCBI Taxonomy" id="2785297"/>
    <lineage>
        <taxon>Bacteria</taxon>
        <taxon>Bacillati</taxon>
        <taxon>Bacillota</taxon>
        <taxon>Bacilli</taxon>
        <taxon>Bacillales</taxon>
        <taxon>Caryophanaceae</taxon>
        <taxon>Savagea</taxon>
    </lineage>
</organism>
<keyword evidence="5 10" id="KW-0963">Cytoplasm</keyword>
<feature type="domain" description="SIS" evidence="12">
    <location>
        <begin position="283"/>
        <end position="422"/>
    </location>
</feature>
<reference evidence="13" key="1">
    <citation type="submission" date="2020-11" db="EMBL/GenBank/DDBJ databases">
        <title>Multidrug resistant novel bacterium Savagea serpentis sp. nov., isolated from the scats of a vine snake (Ahaetulla nasuta).</title>
        <authorList>
            <person name="Venkata Ramana V."/>
            <person name="Vikas Patil S."/>
            <person name="Yogita Lugani V."/>
        </authorList>
    </citation>
    <scope>NUCLEOTIDE SEQUENCE</scope>
    <source>
        <strain evidence="13">SN6</strain>
    </source>
</reference>
<dbReference type="GO" id="GO:0006002">
    <property type="term" value="P:fructose 6-phosphate metabolic process"/>
    <property type="evidence" value="ECO:0007669"/>
    <property type="project" value="TreeGrafter"/>
</dbReference>
<dbReference type="PANTHER" id="PTHR10937">
    <property type="entry name" value="GLUCOSAMINE--FRUCTOSE-6-PHOSPHATE AMINOTRANSFERASE, ISOMERIZING"/>
    <property type="match status" value="1"/>
</dbReference>
<dbReference type="FunFam" id="3.40.50.10490:FF:000001">
    <property type="entry name" value="Glutamine--fructose-6-phosphate aminotransferase [isomerizing]"/>
    <property type="match status" value="1"/>
</dbReference>
<comment type="catalytic activity">
    <reaction evidence="1 10">
        <text>D-fructose 6-phosphate + L-glutamine = D-glucosamine 6-phosphate + L-glutamate</text>
        <dbReference type="Rhea" id="RHEA:13237"/>
        <dbReference type="ChEBI" id="CHEBI:29985"/>
        <dbReference type="ChEBI" id="CHEBI:58359"/>
        <dbReference type="ChEBI" id="CHEBI:58725"/>
        <dbReference type="ChEBI" id="CHEBI:61527"/>
        <dbReference type="EC" id="2.6.1.16"/>
    </reaction>
</comment>
<evidence type="ECO:0000313" key="14">
    <source>
        <dbReference type="Proteomes" id="UP000622653"/>
    </source>
</evidence>
<dbReference type="GO" id="GO:0005829">
    <property type="term" value="C:cytosol"/>
    <property type="evidence" value="ECO:0007669"/>
    <property type="project" value="TreeGrafter"/>
</dbReference>
<evidence type="ECO:0000256" key="9">
    <source>
        <dbReference type="ARBA" id="ARBA00022962"/>
    </source>
</evidence>
<dbReference type="GO" id="GO:0006487">
    <property type="term" value="P:protein N-linked glycosylation"/>
    <property type="evidence" value="ECO:0007669"/>
    <property type="project" value="TreeGrafter"/>
</dbReference>
<protein>
    <recommendedName>
        <fullName evidence="4 10">Glutamine--fructose-6-phosphate aminotransferase [isomerizing]</fullName>
        <ecNumber evidence="3 10">2.6.1.16</ecNumber>
    </recommendedName>
    <alternativeName>
        <fullName evidence="10">D-fructose-6-phosphate amidotransferase</fullName>
    </alternativeName>
    <alternativeName>
        <fullName evidence="10">GFAT</fullName>
    </alternativeName>
    <alternativeName>
        <fullName evidence="10">Glucosamine-6-phosphate synthase</fullName>
    </alternativeName>
    <alternativeName>
        <fullName evidence="10">Hexosephosphate aminotransferase</fullName>
    </alternativeName>
    <alternativeName>
        <fullName evidence="10">L-glutamine--D-fructose-6-phosphate amidotransferase</fullName>
    </alternativeName>
</protein>
<dbReference type="InterPro" id="IPR017932">
    <property type="entry name" value="GATase_2_dom"/>
</dbReference>
<dbReference type="EC" id="2.6.1.16" evidence="3 10"/>
<comment type="caution">
    <text evidence="13">The sequence shown here is derived from an EMBL/GenBank/DDBJ whole genome shotgun (WGS) entry which is preliminary data.</text>
</comment>
<dbReference type="FunFam" id="3.60.20.10:FF:000006">
    <property type="entry name" value="Glutamine--fructose-6-phosphate aminotransferase [isomerizing]"/>
    <property type="match status" value="1"/>
</dbReference>
<dbReference type="InterPro" id="IPR029055">
    <property type="entry name" value="Ntn_hydrolases_N"/>
</dbReference>
<dbReference type="AlphaFoldDB" id="A0A8J7G9E6"/>
<dbReference type="NCBIfam" id="TIGR01135">
    <property type="entry name" value="glmS"/>
    <property type="match status" value="1"/>
</dbReference>
<dbReference type="InterPro" id="IPR035490">
    <property type="entry name" value="GlmS/FrlB_SIS"/>
</dbReference>